<gene>
    <name evidence="8" type="ORF">PBIL07802_LOCUS14408</name>
</gene>
<feature type="repeat" description="TPR" evidence="7">
    <location>
        <begin position="335"/>
        <end position="368"/>
    </location>
</feature>
<keyword evidence="2" id="KW-0677">Repeat</keyword>
<dbReference type="AlphaFoldDB" id="A0A7S3DBL9"/>
<dbReference type="EMBL" id="HBIB01022100">
    <property type="protein sequence ID" value="CAE0252181.1"/>
    <property type="molecule type" value="Transcribed_RNA"/>
</dbReference>
<dbReference type="SUPFAM" id="SSF48452">
    <property type="entry name" value="TPR-like"/>
    <property type="match status" value="2"/>
</dbReference>
<dbReference type="PANTHER" id="PTHR12558:SF9">
    <property type="entry name" value="CELL DIVISION CYCLE PROTEIN 16 HOMOLOG"/>
    <property type="match status" value="1"/>
</dbReference>
<evidence type="ECO:0000256" key="6">
    <source>
        <dbReference type="ARBA" id="ARBA00023306"/>
    </source>
</evidence>
<dbReference type="Gene3D" id="1.25.40.10">
    <property type="entry name" value="Tetratricopeptide repeat domain"/>
    <property type="match status" value="1"/>
</dbReference>
<evidence type="ECO:0000256" key="7">
    <source>
        <dbReference type="PROSITE-ProRule" id="PRU00339"/>
    </source>
</evidence>
<proteinExistence type="predicted"/>
<dbReference type="Pfam" id="PF07719">
    <property type="entry name" value="TPR_2"/>
    <property type="match status" value="1"/>
</dbReference>
<keyword evidence="1" id="KW-0132">Cell division</keyword>
<dbReference type="InterPro" id="IPR019734">
    <property type="entry name" value="TPR_rpt"/>
</dbReference>
<protein>
    <submittedName>
        <fullName evidence="8">Uncharacterized protein</fullName>
    </submittedName>
</protein>
<dbReference type="Pfam" id="PF13176">
    <property type="entry name" value="TPR_7"/>
    <property type="match status" value="1"/>
</dbReference>
<dbReference type="InterPro" id="IPR011990">
    <property type="entry name" value="TPR-like_helical_dom_sf"/>
</dbReference>
<keyword evidence="6" id="KW-0131">Cell cycle</keyword>
<evidence type="ECO:0000256" key="2">
    <source>
        <dbReference type="ARBA" id="ARBA00022737"/>
    </source>
</evidence>
<accession>A0A7S3DBL9</accession>
<organism evidence="8">
    <name type="scientific">Palpitomonas bilix</name>
    <dbReference type="NCBI Taxonomy" id="652834"/>
    <lineage>
        <taxon>Eukaryota</taxon>
        <taxon>Eukaryota incertae sedis</taxon>
    </lineage>
</organism>
<evidence type="ECO:0000256" key="5">
    <source>
        <dbReference type="ARBA" id="ARBA00022803"/>
    </source>
</evidence>
<dbReference type="PANTHER" id="PTHR12558">
    <property type="entry name" value="CELL DIVISION CYCLE 16,23,27"/>
    <property type="match status" value="1"/>
</dbReference>
<evidence type="ECO:0000256" key="1">
    <source>
        <dbReference type="ARBA" id="ARBA00022618"/>
    </source>
</evidence>
<dbReference type="GO" id="GO:0016567">
    <property type="term" value="P:protein ubiquitination"/>
    <property type="evidence" value="ECO:0007669"/>
    <property type="project" value="TreeGrafter"/>
</dbReference>
<feature type="repeat" description="TPR" evidence="7">
    <location>
        <begin position="369"/>
        <end position="402"/>
    </location>
</feature>
<evidence type="ECO:0000256" key="3">
    <source>
        <dbReference type="ARBA" id="ARBA00022776"/>
    </source>
</evidence>
<sequence>MGMTASIAAAICVVRAKAHSLQMNIAKCVYWYTAALKRDALCTEALDVLCSHYLLSKAEQLKLVDSLDTKDYGEWLRMLYQVKLPAVLSPAARLATAKKLKVEYGMKQTHDLTYVEARACSDRFDLTRSLSLTTPVINKGVMHEDCIILHAITLYRLDKEPELYLLGHKLSEDYPNSQIGLFVVGCYYLLQAKKNDSRTKRALVYFEKSVSKSWYFLPGWMGYAFAYALKSSTDEVLRAYSRAERFAPGSHYLPLCTGMEYLATNQVALAFRYLKLAKSLCSTDPMVHHELGIAAYRMGEVEKAASHLTRVLDLLRQYDDRIVDERDYCHVDFLEPLYCNLGHVMRRRECYSEAVEYFKRAIALRPKHAANYSALGLTYAMMGSDALAIDVLHTALSLSPFEKYASELLDKLMNWMADVNVDEAVGMMTSSFSCI</sequence>
<evidence type="ECO:0000256" key="4">
    <source>
        <dbReference type="ARBA" id="ARBA00022786"/>
    </source>
</evidence>
<dbReference type="GO" id="GO:0005737">
    <property type="term" value="C:cytoplasm"/>
    <property type="evidence" value="ECO:0007669"/>
    <property type="project" value="TreeGrafter"/>
</dbReference>
<dbReference type="PROSITE" id="PS50005">
    <property type="entry name" value="TPR"/>
    <property type="match status" value="2"/>
</dbReference>
<dbReference type="GO" id="GO:0031145">
    <property type="term" value="P:anaphase-promoting complex-dependent catabolic process"/>
    <property type="evidence" value="ECO:0007669"/>
    <property type="project" value="TreeGrafter"/>
</dbReference>
<keyword evidence="5 7" id="KW-0802">TPR repeat</keyword>
<reference evidence="8" key="1">
    <citation type="submission" date="2021-01" db="EMBL/GenBank/DDBJ databases">
        <authorList>
            <person name="Corre E."/>
            <person name="Pelletier E."/>
            <person name="Niang G."/>
            <person name="Scheremetjew M."/>
            <person name="Finn R."/>
            <person name="Kale V."/>
            <person name="Holt S."/>
            <person name="Cochrane G."/>
            <person name="Meng A."/>
            <person name="Brown T."/>
            <person name="Cohen L."/>
        </authorList>
    </citation>
    <scope>NUCLEOTIDE SEQUENCE</scope>
    <source>
        <strain evidence="8">NIES-2562</strain>
    </source>
</reference>
<dbReference type="InterPro" id="IPR013105">
    <property type="entry name" value="TPR_2"/>
</dbReference>
<keyword evidence="3" id="KW-0498">Mitosis</keyword>
<dbReference type="GO" id="GO:0051301">
    <property type="term" value="P:cell division"/>
    <property type="evidence" value="ECO:0007669"/>
    <property type="project" value="UniProtKB-KW"/>
</dbReference>
<dbReference type="GO" id="GO:0045842">
    <property type="term" value="P:positive regulation of mitotic metaphase/anaphase transition"/>
    <property type="evidence" value="ECO:0007669"/>
    <property type="project" value="TreeGrafter"/>
</dbReference>
<dbReference type="SMART" id="SM00028">
    <property type="entry name" value="TPR"/>
    <property type="match status" value="4"/>
</dbReference>
<name>A0A7S3DBL9_9EUKA</name>
<dbReference type="GO" id="GO:0005680">
    <property type="term" value="C:anaphase-promoting complex"/>
    <property type="evidence" value="ECO:0007669"/>
    <property type="project" value="TreeGrafter"/>
</dbReference>
<evidence type="ECO:0000313" key="8">
    <source>
        <dbReference type="EMBL" id="CAE0252181.1"/>
    </source>
</evidence>
<keyword evidence="4" id="KW-0833">Ubl conjugation pathway</keyword>